<gene>
    <name evidence="1" type="ordered locus">FraEuI1c_6940</name>
</gene>
<dbReference type="KEGG" id="fri:FraEuI1c_6940"/>
<evidence type="ECO:0000313" key="1">
    <source>
        <dbReference type="EMBL" id="ADP84908.1"/>
    </source>
</evidence>
<organism evidence="1 2">
    <name type="scientific">Pseudofrankia inefficax (strain DSM 45817 / CECT 9037 / DDB 130130 / EuI1c)</name>
    <name type="common">Frankia inefficax</name>
    <dbReference type="NCBI Taxonomy" id="298654"/>
    <lineage>
        <taxon>Bacteria</taxon>
        <taxon>Bacillati</taxon>
        <taxon>Actinomycetota</taxon>
        <taxon>Actinomycetes</taxon>
        <taxon>Frankiales</taxon>
        <taxon>Frankiaceae</taxon>
        <taxon>Pseudofrankia</taxon>
    </lineage>
</organism>
<accession>E3IVY0</accession>
<dbReference type="Proteomes" id="UP000002484">
    <property type="component" value="Chromosome"/>
</dbReference>
<dbReference type="EMBL" id="CP002299">
    <property type="protein sequence ID" value="ADP84908.1"/>
    <property type="molecule type" value="Genomic_DNA"/>
</dbReference>
<sequence length="60" mass="7218">MRSNLPRPSWIHIECKREKAIHMVNKARRRRKLAMPPMRREPEILDAAYVRLDTLPKLAR</sequence>
<dbReference type="InParanoid" id="E3IVY0"/>
<proteinExistence type="predicted"/>
<reference evidence="1 2" key="1">
    <citation type="submission" date="2010-10" db="EMBL/GenBank/DDBJ databases">
        <title>Complete sequence of Frankia sp. EuI1c.</title>
        <authorList>
            <consortium name="US DOE Joint Genome Institute"/>
            <person name="Lucas S."/>
            <person name="Copeland A."/>
            <person name="Lapidus A."/>
            <person name="Cheng J.-F."/>
            <person name="Bruce D."/>
            <person name="Goodwin L."/>
            <person name="Pitluck S."/>
            <person name="Chertkov O."/>
            <person name="Detter J.C."/>
            <person name="Han C."/>
            <person name="Tapia R."/>
            <person name="Land M."/>
            <person name="Hauser L."/>
            <person name="Jeffries C."/>
            <person name="Kyrpides N."/>
            <person name="Ivanova N."/>
            <person name="Mikhailova N."/>
            <person name="Beauchemin N."/>
            <person name="Sen A."/>
            <person name="Sur S.A."/>
            <person name="Gtari M."/>
            <person name="Wall L."/>
            <person name="Tisa L."/>
            <person name="Woyke T."/>
        </authorList>
    </citation>
    <scope>NUCLEOTIDE SEQUENCE [LARGE SCALE GENOMIC DNA]</scope>
    <source>
        <strain evidence="2">DSM 45817 / CECT 9037 / EuI1c</strain>
    </source>
</reference>
<keyword evidence="2" id="KW-1185">Reference proteome</keyword>
<dbReference type="AlphaFoldDB" id="E3IVY0"/>
<evidence type="ECO:0000313" key="2">
    <source>
        <dbReference type="Proteomes" id="UP000002484"/>
    </source>
</evidence>
<dbReference type="HOGENOM" id="CLU_2934803_0_0_11"/>
<protein>
    <submittedName>
        <fullName evidence="1">Uncharacterized protein</fullName>
    </submittedName>
</protein>
<name>E3IVY0_PSEI1</name>